<dbReference type="Pfam" id="PF00149">
    <property type="entry name" value="Metallophos"/>
    <property type="match status" value="1"/>
</dbReference>
<evidence type="ECO:0000313" key="4">
    <source>
        <dbReference type="EMBL" id="TCT09283.1"/>
    </source>
</evidence>
<dbReference type="AlphaFoldDB" id="A0A4R3M9K0"/>
<accession>A0A4R3M9K0</accession>
<dbReference type="PANTHER" id="PTHR31302:SF31">
    <property type="entry name" value="PHOSPHODIESTERASE YAEI"/>
    <property type="match status" value="1"/>
</dbReference>
<keyword evidence="5" id="KW-1185">Reference proteome</keyword>
<gene>
    <name evidence="4" type="ORF">EDC22_107130</name>
</gene>
<sequence>MRISRRTFLRGGIAAATGSFGLGGYAFAVEPHFRLIVQRWDLSLPGWPANYPPLRIAVLTDIHACEPWMPARRIERIVARTMRLNPDIVLILGDMVASMARFGTQPVPPATWGRALAGLKAPLGVHAVLGNHDWWSDVDAVLHGFDVAAIPVYENTAVRLRHRGRPFWLAGLGDQIAYPSGGGGFRGLDDLPGTLAQVINRAPVILMAHEPDIFVDVPARVTLTLAGHTHGGQVNLPLIGSPMVPSAYGQRFVYGHIVEDDRHMVVSAGLGCSVMPVRFGRPPEITLVTVRARPPVAV</sequence>
<dbReference type="RefSeq" id="WP_425385532.1">
    <property type="nucleotide sequence ID" value="NZ_SMAK01000007.1"/>
</dbReference>
<evidence type="ECO:0000259" key="3">
    <source>
        <dbReference type="Pfam" id="PF00149"/>
    </source>
</evidence>
<dbReference type="InterPro" id="IPR004843">
    <property type="entry name" value="Calcineurin-like_PHP"/>
</dbReference>
<evidence type="ECO:0000256" key="2">
    <source>
        <dbReference type="ARBA" id="ARBA00022801"/>
    </source>
</evidence>
<dbReference type="InterPro" id="IPR051158">
    <property type="entry name" value="Metallophosphoesterase_sf"/>
</dbReference>
<dbReference type="PROSITE" id="PS51318">
    <property type="entry name" value="TAT"/>
    <property type="match status" value="1"/>
</dbReference>
<comment type="caution">
    <text evidence="4">The sequence shown here is derived from an EMBL/GenBank/DDBJ whole genome shotgun (WGS) entry which is preliminary data.</text>
</comment>
<proteinExistence type="predicted"/>
<keyword evidence="2" id="KW-0378">Hydrolase</keyword>
<name>A0A4R3M9K0_9HYPH</name>
<dbReference type="InterPro" id="IPR029052">
    <property type="entry name" value="Metallo-depent_PP-like"/>
</dbReference>
<protein>
    <recommendedName>
        <fullName evidence="3">Calcineurin-like phosphoesterase domain-containing protein</fullName>
    </recommendedName>
</protein>
<dbReference type="GO" id="GO:0008758">
    <property type="term" value="F:UDP-2,3-diacylglucosamine hydrolase activity"/>
    <property type="evidence" value="ECO:0007669"/>
    <property type="project" value="TreeGrafter"/>
</dbReference>
<reference evidence="4 5" key="1">
    <citation type="submission" date="2019-03" db="EMBL/GenBank/DDBJ databases">
        <title>Genomic Encyclopedia of Type Strains, Phase IV (KMG-IV): sequencing the most valuable type-strain genomes for metagenomic binning, comparative biology and taxonomic classification.</title>
        <authorList>
            <person name="Goeker M."/>
        </authorList>
    </citation>
    <scope>NUCLEOTIDE SEQUENCE [LARGE SCALE GENOMIC DNA]</scope>
    <source>
        <strain evidence="4 5">DSM 19345</strain>
    </source>
</reference>
<evidence type="ECO:0000256" key="1">
    <source>
        <dbReference type="ARBA" id="ARBA00022723"/>
    </source>
</evidence>
<dbReference type="Gene3D" id="3.60.21.10">
    <property type="match status" value="1"/>
</dbReference>
<dbReference type="Proteomes" id="UP000295678">
    <property type="component" value="Unassembled WGS sequence"/>
</dbReference>
<dbReference type="GO" id="GO:0009245">
    <property type="term" value="P:lipid A biosynthetic process"/>
    <property type="evidence" value="ECO:0007669"/>
    <property type="project" value="TreeGrafter"/>
</dbReference>
<dbReference type="EMBL" id="SMAK01000007">
    <property type="protein sequence ID" value="TCT09283.1"/>
    <property type="molecule type" value="Genomic_DNA"/>
</dbReference>
<dbReference type="GO" id="GO:0016020">
    <property type="term" value="C:membrane"/>
    <property type="evidence" value="ECO:0007669"/>
    <property type="project" value="GOC"/>
</dbReference>
<feature type="domain" description="Calcineurin-like phosphoesterase" evidence="3">
    <location>
        <begin position="54"/>
        <end position="230"/>
    </location>
</feature>
<evidence type="ECO:0000313" key="5">
    <source>
        <dbReference type="Proteomes" id="UP000295678"/>
    </source>
</evidence>
<dbReference type="GO" id="GO:0046872">
    <property type="term" value="F:metal ion binding"/>
    <property type="evidence" value="ECO:0007669"/>
    <property type="project" value="UniProtKB-KW"/>
</dbReference>
<dbReference type="InterPro" id="IPR006311">
    <property type="entry name" value="TAT_signal"/>
</dbReference>
<dbReference type="CDD" id="cd07385">
    <property type="entry name" value="MPP_YkuE_C"/>
    <property type="match status" value="1"/>
</dbReference>
<organism evidence="4 5">
    <name type="scientific">Tepidamorphus gemmatus</name>
    <dbReference type="NCBI Taxonomy" id="747076"/>
    <lineage>
        <taxon>Bacteria</taxon>
        <taxon>Pseudomonadati</taxon>
        <taxon>Pseudomonadota</taxon>
        <taxon>Alphaproteobacteria</taxon>
        <taxon>Hyphomicrobiales</taxon>
        <taxon>Tepidamorphaceae</taxon>
        <taxon>Tepidamorphus</taxon>
    </lineage>
</organism>
<dbReference type="PANTHER" id="PTHR31302">
    <property type="entry name" value="TRANSMEMBRANE PROTEIN WITH METALLOPHOSPHOESTERASE DOMAIN-RELATED"/>
    <property type="match status" value="1"/>
</dbReference>
<dbReference type="SUPFAM" id="SSF56300">
    <property type="entry name" value="Metallo-dependent phosphatases"/>
    <property type="match status" value="1"/>
</dbReference>
<keyword evidence="1" id="KW-0479">Metal-binding</keyword>